<proteinExistence type="inferred from homology"/>
<dbReference type="Pfam" id="PF01547">
    <property type="entry name" value="SBP_bac_1"/>
    <property type="match status" value="1"/>
</dbReference>
<dbReference type="Proteomes" id="UP000018700">
    <property type="component" value="Chromosome"/>
</dbReference>
<dbReference type="PATRIC" id="fig|1401328.3.peg.498"/>
<dbReference type="EMBL" id="CP006745">
    <property type="protein sequence ID" value="AHC73722.1"/>
    <property type="molecule type" value="Genomic_DNA"/>
</dbReference>
<dbReference type="CDD" id="cd14750">
    <property type="entry name" value="PBP2_TMBP"/>
    <property type="match status" value="1"/>
</dbReference>
<keyword evidence="5" id="KW-1185">Reference proteome</keyword>
<dbReference type="InterPro" id="IPR006059">
    <property type="entry name" value="SBP"/>
</dbReference>
<dbReference type="GO" id="GO:1901982">
    <property type="term" value="F:maltose binding"/>
    <property type="evidence" value="ECO:0007669"/>
    <property type="project" value="TreeGrafter"/>
</dbReference>
<comment type="similarity">
    <text evidence="1">Belongs to the bacterial solute-binding protein 1 family.</text>
</comment>
<dbReference type="eggNOG" id="COG1653">
    <property type="taxonomic scope" value="Bacteria"/>
</dbReference>
<protein>
    <submittedName>
        <fullName evidence="4">ABC transporter, substrate binding protein</fullName>
    </submittedName>
</protein>
<keyword evidence="2" id="KW-0813">Transport</keyword>
<dbReference type="STRING" id="1401328.P856_505"/>
<dbReference type="GO" id="GO:0055052">
    <property type="term" value="C:ATP-binding cassette (ABC) transporter complex, substrate-binding subunit-containing"/>
    <property type="evidence" value="ECO:0007669"/>
    <property type="project" value="TreeGrafter"/>
</dbReference>
<accession>V9TUA1</accession>
<dbReference type="GO" id="GO:0015768">
    <property type="term" value="P:maltose transport"/>
    <property type="evidence" value="ECO:0007669"/>
    <property type="project" value="TreeGrafter"/>
</dbReference>
<dbReference type="GO" id="GO:0042956">
    <property type="term" value="P:maltodextrin transmembrane transport"/>
    <property type="evidence" value="ECO:0007669"/>
    <property type="project" value="TreeGrafter"/>
</dbReference>
<sequence>MFIENEVFLIFRKGQVLQIKIVHTIAILVIFTNSMVIPQSIGSYAKENNKLSISCGAVGIELKLCNAAVEIWSKNNGVKVEIIPTPNSSAERMAMYQQILANQSNDIDIMQVDVVWPRLLSAHTIDLHEYDPDAGKGHFREIIQNNTVDDKLLALPWWTELGLLYYRKDLLKKYHFSLPSTWEEMRTTAKAIMEKERAAGNRNIWGYVWQGRNYEGLTCNALEWLVSYGGGTIVDNDGKSTINNQQAVKALQMAASWIGDITPKGVLNYDEEESRGVFQSGNAVFMRNWSYAWALLQSKDSPVRDKVGVVVLPKGGANGNHTSTLGGWNLSVSKYSKNPRLAVDLVKFLTNPAQQKLRAMYAYNPTYPQLYEDTELLEINPFFSIIKQALSKAVFRPSARVDEYYNRLSYQFWSAIHNILSGEKDPGFALLRLENSLNHIKRHHGRL</sequence>
<reference evidence="4 5" key="1">
    <citation type="journal article" date="2013" name="PLoS ONE">
        <title>Bacterial endosymbiosis in a chordate host: long-term co-evolution and conservation of secondary metabolism.</title>
        <authorList>
            <person name="Kwan J.C."/>
            <person name="Schmidt E.W."/>
        </authorList>
    </citation>
    <scope>NUCLEOTIDE SEQUENCE [LARGE SCALE GENOMIC DNA]</scope>
    <source>
        <strain evidence="5">faulkneri L5</strain>
    </source>
</reference>
<evidence type="ECO:0000313" key="4">
    <source>
        <dbReference type="EMBL" id="AHC73722.1"/>
    </source>
</evidence>
<dbReference type="HOGENOM" id="CLU_031285_9_1_5"/>
<gene>
    <name evidence="4" type="primary">thuE</name>
    <name evidence="4" type="ORF">P856_505</name>
</gene>
<name>V9TUA1_9PROT</name>
<evidence type="ECO:0000256" key="3">
    <source>
        <dbReference type="ARBA" id="ARBA00022729"/>
    </source>
</evidence>
<evidence type="ECO:0000256" key="1">
    <source>
        <dbReference type="ARBA" id="ARBA00008520"/>
    </source>
</evidence>
<evidence type="ECO:0000256" key="2">
    <source>
        <dbReference type="ARBA" id="ARBA00022448"/>
    </source>
</evidence>
<keyword evidence="3" id="KW-0732">Signal</keyword>
<dbReference type="PANTHER" id="PTHR30061:SF50">
    <property type="entry name" value="MALTOSE_MALTODEXTRIN-BINDING PERIPLASMIC PROTEIN"/>
    <property type="match status" value="1"/>
</dbReference>
<dbReference type="PANTHER" id="PTHR30061">
    <property type="entry name" value="MALTOSE-BINDING PERIPLASMIC PROTEIN"/>
    <property type="match status" value="1"/>
</dbReference>
<dbReference type="AlphaFoldDB" id="V9TUA1"/>
<dbReference type="Gene3D" id="3.40.190.10">
    <property type="entry name" value="Periplasmic binding protein-like II"/>
    <property type="match status" value="2"/>
</dbReference>
<dbReference type="SUPFAM" id="SSF53850">
    <property type="entry name" value="Periplasmic binding protein-like II"/>
    <property type="match status" value="1"/>
</dbReference>
<organism evidence="4 5">
    <name type="scientific">Candidatus Endolissoclinum faulkneri L5</name>
    <dbReference type="NCBI Taxonomy" id="1401328"/>
    <lineage>
        <taxon>Bacteria</taxon>
        <taxon>Pseudomonadati</taxon>
        <taxon>Pseudomonadota</taxon>
        <taxon>Alphaproteobacteria</taxon>
        <taxon>Rhodospirillales</taxon>
        <taxon>Rhodospirillaceae</taxon>
        <taxon>Candidatus Endolissoclinum</taxon>
    </lineage>
</organism>
<evidence type="ECO:0000313" key="5">
    <source>
        <dbReference type="Proteomes" id="UP000018700"/>
    </source>
</evidence>
<dbReference type="KEGG" id="efk:P856_505"/>